<dbReference type="GO" id="GO:0005886">
    <property type="term" value="C:plasma membrane"/>
    <property type="evidence" value="ECO:0007669"/>
    <property type="project" value="UniProtKB-SubCell"/>
</dbReference>
<keyword evidence="4 7" id="KW-0812">Transmembrane</keyword>
<reference evidence="8 9" key="1">
    <citation type="submission" date="2018-06" db="EMBL/GenBank/DDBJ databases">
        <title>Bacteria isolated from soil of Wuhan.</title>
        <authorList>
            <person name="Xiang W."/>
            <person name="Huang C."/>
        </authorList>
    </citation>
    <scope>NUCLEOTIDE SEQUENCE [LARGE SCALE GENOMIC DNA]</scope>
    <source>
        <strain evidence="9">xwS4</strain>
    </source>
</reference>
<evidence type="ECO:0000256" key="5">
    <source>
        <dbReference type="ARBA" id="ARBA00022989"/>
    </source>
</evidence>
<proteinExistence type="inferred from homology"/>
<gene>
    <name evidence="8" type="ORF">DM819_16450</name>
</gene>
<feature type="transmembrane region" description="Helical" evidence="7">
    <location>
        <begin position="144"/>
        <end position="171"/>
    </location>
</feature>
<keyword evidence="3" id="KW-1003">Cell membrane</keyword>
<dbReference type="CDD" id="cd06579">
    <property type="entry name" value="TM_PBP1_transp_AraH_like"/>
    <property type="match status" value="1"/>
</dbReference>
<evidence type="ECO:0000256" key="7">
    <source>
        <dbReference type="SAM" id="Phobius"/>
    </source>
</evidence>
<comment type="caution">
    <text evidence="8">The sequence shown here is derived from an EMBL/GenBank/DDBJ whole genome shotgun (WGS) entry which is preliminary data.</text>
</comment>
<feature type="transmembrane region" description="Helical" evidence="7">
    <location>
        <begin position="64"/>
        <end position="81"/>
    </location>
</feature>
<feature type="transmembrane region" description="Helical" evidence="7">
    <location>
        <begin position="87"/>
        <end position="104"/>
    </location>
</feature>
<organism evidence="8 9">
    <name type="scientific">Pseudomonas hunanensis</name>
    <dbReference type="NCBI Taxonomy" id="1247546"/>
    <lineage>
        <taxon>Bacteria</taxon>
        <taxon>Pseudomonadati</taxon>
        <taxon>Pseudomonadota</taxon>
        <taxon>Gammaproteobacteria</taxon>
        <taxon>Pseudomonadales</taxon>
        <taxon>Pseudomonadaceae</taxon>
        <taxon>Pseudomonas</taxon>
    </lineage>
</organism>
<feature type="transmembrane region" description="Helical" evidence="7">
    <location>
        <begin position="25"/>
        <end position="44"/>
    </location>
</feature>
<feature type="transmembrane region" description="Helical" evidence="7">
    <location>
        <begin position="235"/>
        <end position="254"/>
    </location>
</feature>
<evidence type="ECO:0000256" key="1">
    <source>
        <dbReference type="ARBA" id="ARBA00004429"/>
    </source>
</evidence>
<accession>A0ABD6N3N4</accession>
<sequence length="344" mass="35906">MSASLSTAAAAGSRFHPLGLLQKLFLHFGILPFLLLIVIVLFGWQEPRFLSETNLSNVARQSTFLMIVAMAQLLVLVTAGMDLSVGALIGLVSVITGLLMKSLLGEGFEPASAMAWAMLGGLSVSLMVGLFNGFFVAVLGLSPFIATLGTMTGLTGIALTLSGGVPVAGLPMAYMEAFSINRYFGVQAPLWVTFGVFVFGYLLLQHSTLGRYLYAIGSNAKAARLSGIGTKRMVFVAYALCSLISGIAALLILARTGTGGANIGSEYGLQSVTACVIAGVSLFGGTGRIGSVVMGALFLALLSNGMNILQIQSYVQMIVLGGILILALVGDKLRMRLLGQRSGH</sequence>
<comment type="subcellular location">
    <subcellularLocation>
        <location evidence="1">Cell inner membrane</location>
        <topology evidence="1">Multi-pass membrane protein</topology>
    </subcellularLocation>
</comment>
<evidence type="ECO:0000256" key="6">
    <source>
        <dbReference type="ARBA" id="ARBA00023136"/>
    </source>
</evidence>
<keyword evidence="6 7" id="KW-0472">Membrane</keyword>
<feature type="transmembrane region" description="Helical" evidence="7">
    <location>
        <begin position="314"/>
        <end position="331"/>
    </location>
</feature>
<feature type="transmembrane region" description="Helical" evidence="7">
    <location>
        <begin position="275"/>
        <end position="302"/>
    </location>
</feature>
<comment type="similarity">
    <text evidence="2">Belongs to the binding-protein-dependent transport system permease family. AraH/RbsC subfamily.</text>
</comment>
<evidence type="ECO:0000313" key="9">
    <source>
        <dbReference type="Proteomes" id="UP000704738"/>
    </source>
</evidence>
<dbReference type="EMBL" id="QJRE01000113">
    <property type="protein sequence ID" value="NWL47398.1"/>
    <property type="molecule type" value="Genomic_DNA"/>
</dbReference>
<keyword evidence="5 7" id="KW-1133">Transmembrane helix</keyword>
<evidence type="ECO:0000313" key="8">
    <source>
        <dbReference type="EMBL" id="NWL47398.1"/>
    </source>
</evidence>
<protein>
    <submittedName>
        <fullName evidence="8">ABC transporter permease</fullName>
    </submittedName>
</protein>
<feature type="transmembrane region" description="Helical" evidence="7">
    <location>
        <begin position="183"/>
        <end position="204"/>
    </location>
</feature>
<dbReference type="InterPro" id="IPR001851">
    <property type="entry name" value="ABC_transp_permease"/>
</dbReference>
<dbReference type="PANTHER" id="PTHR32196">
    <property type="entry name" value="ABC TRANSPORTER PERMEASE PROTEIN YPHD-RELATED-RELATED"/>
    <property type="match status" value="1"/>
</dbReference>
<name>A0ABD6N3N4_9PSED</name>
<dbReference type="AlphaFoldDB" id="A0ABD6N3N4"/>
<dbReference type="PANTHER" id="PTHR32196:SF72">
    <property type="entry name" value="RIBOSE IMPORT PERMEASE PROTEIN RBSC"/>
    <property type="match status" value="1"/>
</dbReference>
<feature type="transmembrane region" description="Helical" evidence="7">
    <location>
        <begin position="116"/>
        <end position="138"/>
    </location>
</feature>
<evidence type="ECO:0000256" key="2">
    <source>
        <dbReference type="ARBA" id="ARBA00007942"/>
    </source>
</evidence>
<dbReference type="RefSeq" id="WP_179053074.1">
    <property type="nucleotide sequence ID" value="NZ_QJRE01000113.1"/>
</dbReference>
<dbReference type="Pfam" id="PF02653">
    <property type="entry name" value="BPD_transp_2"/>
    <property type="match status" value="1"/>
</dbReference>
<evidence type="ECO:0000256" key="4">
    <source>
        <dbReference type="ARBA" id="ARBA00022692"/>
    </source>
</evidence>
<evidence type="ECO:0000256" key="3">
    <source>
        <dbReference type="ARBA" id="ARBA00022475"/>
    </source>
</evidence>
<dbReference type="Proteomes" id="UP000704738">
    <property type="component" value="Unassembled WGS sequence"/>
</dbReference>